<dbReference type="Pfam" id="PF00725">
    <property type="entry name" value="3HCDH"/>
    <property type="match status" value="1"/>
</dbReference>
<comment type="pathway">
    <text evidence="1">Lipid metabolism; butanoate metabolism.</text>
</comment>
<sequence>MAEFTKFDKVTILGAGVLGSQIAMQAAYHGKEVVAYDPFQEALDKLPRLYNWMRQRYSEDLGDGYDEKRFDEAVARISTSTDLAEAVKEADIVIEAVPENLELKRKVWKEVGENAPETTLFATNTSSLLPSDFADASGYPERVVAIHYANQIWQRNIAEVMGTDKSAPEAVDGAVQYAEETGMVVSRIRKEQPGYFLNSLLIPFLNAAAKLYVNEVGTPQDIDRNWVISTGSPYGPFEIYDLVGFNVAAHISSQNEDADIRRFSELLKESADKGWTGRADGKGFYTYDENGKKTGVVEEWNNFA</sequence>
<dbReference type="GO" id="GO:0008691">
    <property type="term" value="F:3-hydroxybutyryl-CoA dehydrogenase activity"/>
    <property type="evidence" value="ECO:0007669"/>
    <property type="project" value="UniProtKB-EC"/>
</dbReference>
<comment type="similarity">
    <text evidence="2">Belongs to the 3-hydroxyacyl-CoA dehydrogenase family.</text>
</comment>
<dbReference type="InterPro" id="IPR022694">
    <property type="entry name" value="3-OHacyl-CoA_DH"/>
</dbReference>
<evidence type="ECO:0000256" key="4">
    <source>
        <dbReference type="PIRSR" id="PIRSR000105-1"/>
    </source>
</evidence>
<dbReference type="AlphaFoldDB" id="A0A4P7QEG1"/>
<evidence type="ECO:0000259" key="5">
    <source>
        <dbReference type="Pfam" id="PF00725"/>
    </source>
</evidence>
<organism evidence="7 8">
    <name type="scientific">Corynebacterium endometrii</name>
    <dbReference type="NCBI Taxonomy" id="2488819"/>
    <lineage>
        <taxon>Bacteria</taxon>
        <taxon>Bacillati</taxon>
        <taxon>Actinomycetota</taxon>
        <taxon>Actinomycetes</taxon>
        <taxon>Mycobacteriales</taxon>
        <taxon>Corynebacteriaceae</taxon>
        <taxon>Corynebacterium</taxon>
    </lineage>
</organism>
<evidence type="ECO:0000256" key="2">
    <source>
        <dbReference type="ARBA" id="ARBA00009463"/>
    </source>
</evidence>
<reference evidence="7 8" key="1">
    <citation type="submission" date="2019-04" db="EMBL/GenBank/DDBJ databases">
        <title>Corynebacterium endometrii sp. nov., isolated from the uterus of a cow with endometritis.</title>
        <authorList>
            <person name="Ballas P."/>
            <person name="Ruckert C."/>
            <person name="Wagener K."/>
            <person name="Drillich M."/>
            <person name="Kaempfer P."/>
            <person name="Busse H.-J."/>
            <person name="Ehling-Schulz M."/>
        </authorList>
    </citation>
    <scope>NUCLEOTIDE SEQUENCE [LARGE SCALE GENOMIC DNA]</scope>
    <source>
        <strain evidence="7 8">LMM-1653</strain>
    </source>
</reference>
<dbReference type="EMBL" id="CP039247">
    <property type="protein sequence ID" value="QCB27995.1"/>
    <property type="molecule type" value="Genomic_DNA"/>
</dbReference>
<accession>A0A4P7QEG1</accession>
<dbReference type="SUPFAM" id="SSF51735">
    <property type="entry name" value="NAD(P)-binding Rossmann-fold domains"/>
    <property type="match status" value="1"/>
</dbReference>
<dbReference type="SMR" id="A0A4P7QEG1"/>
<dbReference type="InterPro" id="IPR006176">
    <property type="entry name" value="3-OHacyl-CoA_DH_NAD-bd"/>
</dbReference>
<dbReference type="Pfam" id="PF02737">
    <property type="entry name" value="3HCDH_N"/>
    <property type="match status" value="1"/>
</dbReference>
<dbReference type="GO" id="GO:0070403">
    <property type="term" value="F:NAD+ binding"/>
    <property type="evidence" value="ECO:0007669"/>
    <property type="project" value="InterPro"/>
</dbReference>
<feature type="site" description="Important for catalytic activity" evidence="4">
    <location>
        <position position="147"/>
    </location>
</feature>
<dbReference type="InterPro" id="IPR036291">
    <property type="entry name" value="NAD(P)-bd_dom_sf"/>
</dbReference>
<dbReference type="KEGG" id="cee:CENDO_03505"/>
<gene>
    <name evidence="7" type="primary">mmgB1</name>
    <name evidence="7" type="ORF">CENDO_03505</name>
</gene>
<evidence type="ECO:0000313" key="8">
    <source>
        <dbReference type="Proteomes" id="UP000296352"/>
    </source>
</evidence>
<dbReference type="InterPro" id="IPR008927">
    <property type="entry name" value="6-PGluconate_DH-like_C_sf"/>
</dbReference>
<evidence type="ECO:0000256" key="3">
    <source>
        <dbReference type="ARBA" id="ARBA00023002"/>
    </source>
</evidence>
<dbReference type="GO" id="GO:0006631">
    <property type="term" value="P:fatty acid metabolic process"/>
    <property type="evidence" value="ECO:0007669"/>
    <property type="project" value="InterPro"/>
</dbReference>
<dbReference type="PIRSF" id="PIRSF000105">
    <property type="entry name" value="HCDH"/>
    <property type="match status" value="1"/>
</dbReference>
<dbReference type="Gene3D" id="1.10.1040.10">
    <property type="entry name" value="N-(1-d-carboxylethyl)-l-norvaline Dehydrogenase, domain 2"/>
    <property type="match status" value="1"/>
</dbReference>
<dbReference type="EC" id="1.1.1.157" evidence="7"/>
<dbReference type="PANTHER" id="PTHR48075">
    <property type="entry name" value="3-HYDROXYACYL-COA DEHYDROGENASE FAMILY PROTEIN"/>
    <property type="match status" value="1"/>
</dbReference>
<feature type="domain" description="3-hydroxyacyl-CoA dehydrogenase C-terminal" evidence="5">
    <location>
        <begin position="194"/>
        <end position="287"/>
    </location>
</feature>
<keyword evidence="8" id="KW-1185">Reference proteome</keyword>
<dbReference type="SUPFAM" id="SSF48179">
    <property type="entry name" value="6-phosphogluconate dehydrogenase C-terminal domain-like"/>
    <property type="match status" value="1"/>
</dbReference>
<dbReference type="PANTHER" id="PTHR48075:SF5">
    <property type="entry name" value="3-HYDROXYBUTYRYL-COA DEHYDROGENASE"/>
    <property type="match status" value="1"/>
</dbReference>
<dbReference type="Gene3D" id="3.40.50.720">
    <property type="entry name" value="NAD(P)-binding Rossmann-like Domain"/>
    <property type="match status" value="1"/>
</dbReference>
<feature type="domain" description="3-hydroxyacyl-CoA dehydrogenase NAD binding" evidence="6">
    <location>
        <begin position="9"/>
        <end position="188"/>
    </location>
</feature>
<protein>
    <submittedName>
        <fullName evidence="7">Putative 3-hydroxybutyryl-CoA dehydrogenase</fullName>
        <ecNumber evidence="7">1.1.1.157</ecNumber>
    </submittedName>
</protein>
<dbReference type="InterPro" id="IPR013328">
    <property type="entry name" value="6PGD_dom2"/>
</dbReference>
<evidence type="ECO:0000256" key="1">
    <source>
        <dbReference type="ARBA" id="ARBA00005086"/>
    </source>
</evidence>
<name>A0A4P7QEG1_9CORY</name>
<dbReference type="OrthoDB" id="9771883at2"/>
<evidence type="ECO:0000259" key="6">
    <source>
        <dbReference type="Pfam" id="PF02737"/>
    </source>
</evidence>
<dbReference type="Proteomes" id="UP000296352">
    <property type="component" value="Chromosome"/>
</dbReference>
<dbReference type="InterPro" id="IPR006108">
    <property type="entry name" value="3HC_DH_C"/>
</dbReference>
<evidence type="ECO:0000313" key="7">
    <source>
        <dbReference type="EMBL" id="QCB27995.1"/>
    </source>
</evidence>
<dbReference type="NCBIfam" id="NF006143">
    <property type="entry name" value="PRK08293.1"/>
    <property type="match status" value="1"/>
</dbReference>
<proteinExistence type="inferred from homology"/>
<dbReference type="RefSeq" id="WP_136140796.1">
    <property type="nucleotide sequence ID" value="NZ_CP039247.1"/>
</dbReference>
<keyword evidence="3 7" id="KW-0560">Oxidoreductase</keyword>